<organism evidence="13 14">
    <name type="scientific">Candidatus Kerfeldbacteria bacterium RIFOXYB2_FULL_38_14</name>
    <dbReference type="NCBI Taxonomy" id="1798547"/>
    <lineage>
        <taxon>Bacteria</taxon>
        <taxon>Candidatus Kerfeldiibacteriota</taxon>
    </lineage>
</organism>
<keyword evidence="9" id="KW-0479">Metal-binding</keyword>
<dbReference type="GO" id="GO:0005737">
    <property type="term" value="C:cytoplasm"/>
    <property type="evidence" value="ECO:0007669"/>
    <property type="project" value="UniProtKB-SubCell"/>
</dbReference>
<comment type="caution">
    <text evidence="13">The sequence shown here is derived from an EMBL/GenBank/DDBJ whole genome shotgun (WGS) entry which is preliminary data.</text>
</comment>
<dbReference type="PROSITE" id="PS00517">
    <property type="entry name" value="RNASE_3_1"/>
    <property type="match status" value="1"/>
</dbReference>
<accession>A0A1G2BH25</accession>
<evidence type="ECO:0000256" key="6">
    <source>
        <dbReference type="ARBA" id="ARBA00022759"/>
    </source>
</evidence>
<feature type="compositionally biased region" description="Low complexity" evidence="10">
    <location>
        <begin position="214"/>
        <end position="224"/>
    </location>
</feature>
<keyword evidence="6 9" id="KW-0255">Endonuclease</keyword>
<dbReference type="Pfam" id="PF14622">
    <property type="entry name" value="Ribonucleas_3_3"/>
    <property type="match status" value="1"/>
</dbReference>
<dbReference type="SUPFAM" id="SSF54768">
    <property type="entry name" value="dsRNA-binding domain-like"/>
    <property type="match status" value="1"/>
</dbReference>
<comment type="cofactor">
    <cofactor evidence="9">
        <name>Mg(2+)</name>
        <dbReference type="ChEBI" id="CHEBI:18420"/>
    </cofactor>
</comment>
<evidence type="ECO:0000256" key="5">
    <source>
        <dbReference type="ARBA" id="ARBA00022722"/>
    </source>
</evidence>
<comment type="function">
    <text evidence="9">Digests double-stranded RNA. Involved in the processing of primary rRNA transcript to yield the immediate precursors to the large and small rRNAs (23S and 16S). Processes some mRNAs, and tRNAs when they are encoded in the rRNA operon. Processes pre-crRNA and tracrRNA of type II CRISPR loci if present in the organism.</text>
</comment>
<dbReference type="GO" id="GO:0006364">
    <property type="term" value="P:rRNA processing"/>
    <property type="evidence" value="ECO:0007669"/>
    <property type="project" value="UniProtKB-UniRule"/>
</dbReference>
<name>A0A1G2BH25_9BACT</name>
<gene>
    <name evidence="9" type="primary">rnc</name>
    <name evidence="13" type="ORF">A2319_04055</name>
</gene>
<dbReference type="SMART" id="SM00535">
    <property type="entry name" value="RIBOc"/>
    <property type="match status" value="1"/>
</dbReference>
<dbReference type="PANTHER" id="PTHR11207">
    <property type="entry name" value="RIBONUCLEASE III"/>
    <property type="match status" value="1"/>
</dbReference>
<dbReference type="PROSITE" id="PS50137">
    <property type="entry name" value="DS_RBD"/>
    <property type="match status" value="1"/>
</dbReference>
<dbReference type="EC" id="3.1.26.3" evidence="9"/>
<evidence type="ECO:0000259" key="11">
    <source>
        <dbReference type="PROSITE" id="PS50137"/>
    </source>
</evidence>
<feature type="domain" description="RNase III" evidence="12">
    <location>
        <begin position="5"/>
        <end position="134"/>
    </location>
</feature>
<dbReference type="EMBL" id="MHKI01000008">
    <property type="protein sequence ID" value="OGY87507.1"/>
    <property type="molecule type" value="Genomic_DNA"/>
</dbReference>
<feature type="binding site" evidence="9">
    <location>
        <position position="123"/>
    </location>
    <ligand>
        <name>Mg(2+)</name>
        <dbReference type="ChEBI" id="CHEBI:18420"/>
    </ligand>
</feature>
<comment type="catalytic activity">
    <reaction evidence="1 9">
        <text>Endonucleolytic cleavage to 5'-phosphomonoester.</text>
        <dbReference type="EC" id="3.1.26.3"/>
    </reaction>
</comment>
<dbReference type="GO" id="GO:0046872">
    <property type="term" value="F:metal ion binding"/>
    <property type="evidence" value="ECO:0007669"/>
    <property type="project" value="UniProtKB-KW"/>
</dbReference>
<keyword evidence="8 9" id="KW-0694">RNA-binding</keyword>
<keyword evidence="9" id="KW-0819">tRNA processing</keyword>
<keyword evidence="5 9" id="KW-0540">Nuclease</keyword>
<dbReference type="InterPro" id="IPR014720">
    <property type="entry name" value="dsRBD_dom"/>
</dbReference>
<dbReference type="CDD" id="cd10845">
    <property type="entry name" value="DSRM_RNAse_III_family"/>
    <property type="match status" value="1"/>
</dbReference>
<dbReference type="Proteomes" id="UP000176420">
    <property type="component" value="Unassembled WGS sequence"/>
</dbReference>
<comment type="similarity">
    <text evidence="2">Belongs to the ribonuclease III family.</text>
</comment>
<dbReference type="GO" id="GO:0010468">
    <property type="term" value="P:regulation of gene expression"/>
    <property type="evidence" value="ECO:0007669"/>
    <property type="project" value="TreeGrafter"/>
</dbReference>
<keyword evidence="4 9" id="KW-0507">mRNA processing</keyword>
<feature type="binding site" evidence="9">
    <location>
        <position position="120"/>
    </location>
    <ligand>
        <name>Mg(2+)</name>
        <dbReference type="ChEBI" id="CHEBI:18420"/>
    </ligand>
</feature>
<dbReference type="Gene3D" id="1.10.1520.10">
    <property type="entry name" value="Ribonuclease III domain"/>
    <property type="match status" value="1"/>
</dbReference>
<evidence type="ECO:0000256" key="3">
    <source>
        <dbReference type="ARBA" id="ARBA00022552"/>
    </source>
</evidence>
<dbReference type="InterPro" id="IPR036389">
    <property type="entry name" value="RNase_III_sf"/>
</dbReference>
<evidence type="ECO:0000256" key="7">
    <source>
        <dbReference type="ARBA" id="ARBA00022801"/>
    </source>
</evidence>
<sequence>MNKDITAVEKIIGIKFSNQNLLRQALVHRSYLNEHRDFPLDHNERLEFLGDAVLELVVTEHLYSTYPNPEGELTNWRASLVNSQMLSVIADQLNIEPFMYLSHGESKDQNSKARQSILANAIEAIIGALYLDKDYDTAATFIHKNMIAKLPHILKYKLYMDAKSRFQEEAQEKVNITPSYRVLSESGPDHAKNFVIGVYLENQKIAEGAGTSKQEAQTQAAEQALKTKGWLEPTK</sequence>
<dbReference type="GO" id="GO:0004525">
    <property type="term" value="F:ribonuclease III activity"/>
    <property type="evidence" value="ECO:0007669"/>
    <property type="project" value="UniProtKB-UniRule"/>
</dbReference>
<dbReference type="InterPro" id="IPR011907">
    <property type="entry name" value="RNase_III"/>
</dbReference>
<keyword evidence="9" id="KW-0699">rRNA-binding</keyword>
<feature type="domain" description="DRBM" evidence="11">
    <location>
        <begin position="161"/>
        <end position="226"/>
    </location>
</feature>
<dbReference type="Gene3D" id="3.30.160.20">
    <property type="match status" value="1"/>
</dbReference>
<dbReference type="GO" id="GO:0003725">
    <property type="term" value="F:double-stranded RNA binding"/>
    <property type="evidence" value="ECO:0007669"/>
    <property type="project" value="TreeGrafter"/>
</dbReference>
<dbReference type="NCBIfam" id="TIGR02191">
    <property type="entry name" value="RNaseIII"/>
    <property type="match status" value="1"/>
</dbReference>
<dbReference type="PANTHER" id="PTHR11207:SF0">
    <property type="entry name" value="RIBONUCLEASE 3"/>
    <property type="match status" value="1"/>
</dbReference>
<dbReference type="HAMAP" id="MF_00104">
    <property type="entry name" value="RNase_III"/>
    <property type="match status" value="1"/>
</dbReference>
<comment type="subunit">
    <text evidence="9">Homodimer.</text>
</comment>
<comment type="subcellular location">
    <subcellularLocation>
        <location evidence="9">Cytoplasm</location>
    </subcellularLocation>
</comment>
<dbReference type="PROSITE" id="PS50142">
    <property type="entry name" value="RNASE_3_2"/>
    <property type="match status" value="1"/>
</dbReference>
<dbReference type="FunFam" id="3.30.160.20:FF:000007">
    <property type="entry name" value="Double-stranded RNA-binding protein Staufen homolog 1"/>
    <property type="match status" value="1"/>
</dbReference>
<evidence type="ECO:0000256" key="8">
    <source>
        <dbReference type="ARBA" id="ARBA00022884"/>
    </source>
</evidence>
<feature type="active site" evidence="9">
    <location>
        <position position="51"/>
    </location>
</feature>
<dbReference type="SMART" id="SM00358">
    <property type="entry name" value="DSRM"/>
    <property type="match status" value="1"/>
</dbReference>
<reference evidence="13 14" key="1">
    <citation type="journal article" date="2016" name="Nat. Commun.">
        <title>Thousands of microbial genomes shed light on interconnected biogeochemical processes in an aquifer system.</title>
        <authorList>
            <person name="Anantharaman K."/>
            <person name="Brown C.T."/>
            <person name="Hug L.A."/>
            <person name="Sharon I."/>
            <person name="Castelle C.J."/>
            <person name="Probst A.J."/>
            <person name="Thomas B.C."/>
            <person name="Singh A."/>
            <person name="Wilkins M.J."/>
            <person name="Karaoz U."/>
            <person name="Brodie E.L."/>
            <person name="Williams K.H."/>
            <person name="Hubbard S.S."/>
            <person name="Banfield J.F."/>
        </authorList>
    </citation>
    <scope>NUCLEOTIDE SEQUENCE [LARGE SCALE GENOMIC DNA]</scope>
</reference>
<evidence type="ECO:0000259" key="12">
    <source>
        <dbReference type="PROSITE" id="PS50142"/>
    </source>
</evidence>
<evidence type="ECO:0000256" key="4">
    <source>
        <dbReference type="ARBA" id="ARBA00022664"/>
    </source>
</evidence>
<proteinExistence type="inferred from homology"/>
<dbReference type="AlphaFoldDB" id="A0A1G2BH25"/>
<evidence type="ECO:0000313" key="13">
    <source>
        <dbReference type="EMBL" id="OGY87507.1"/>
    </source>
</evidence>
<dbReference type="Pfam" id="PF00035">
    <property type="entry name" value="dsrm"/>
    <property type="match status" value="1"/>
</dbReference>
<keyword evidence="9" id="KW-0963">Cytoplasm</keyword>
<dbReference type="GO" id="GO:0006397">
    <property type="term" value="P:mRNA processing"/>
    <property type="evidence" value="ECO:0007669"/>
    <property type="project" value="UniProtKB-UniRule"/>
</dbReference>
<dbReference type="InterPro" id="IPR000999">
    <property type="entry name" value="RNase_III_dom"/>
</dbReference>
<feature type="region of interest" description="Disordered" evidence="10">
    <location>
        <begin position="210"/>
        <end position="235"/>
    </location>
</feature>
<dbReference type="SUPFAM" id="SSF69065">
    <property type="entry name" value="RNase III domain-like"/>
    <property type="match status" value="1"/>
</dbReference>
<evidence type="ECO:0000256" key="1">
    <source>
        <dbReference type="ARBA" id="ARBA00000109"/>
    </source>
</evidence>
<keyword evidence="3 9" id="KW-0698">rRNA processing</keyword>
<dbReference type="FunFam" id="1.10.1520.10:FF:000001">
    <property type="entry name" value="Ribonuclease 3"/>
    <property type="match status" value="1"/>
</dbReference>
<dbReference type="CDD" id="cd00593">
    <property type="entry name" value="RIBOc"/>
    <property type="match status" value="1"/>
</dbReference>
<evidence type="ECO:0000313" key="14">
    <source>
        <dbReference type="Proteomes" id="UP000176420"/>
    </source>
</evidence>
<evidence type="ECO:0000256" key="2">
    <source>
        <dbReference type="ARBA" id="ARBA00010183"/>
    </source>
</evidence>
<evidence type="ECO:0000256" key="10">
    <source>
        <dbReference type="SAM" id="MobiDB-lite"/>
    </source>
</evidence>
<keyword evidence="9" id="KW-0460">Magnesium</keyword>
<feature type="binding site" evidence="9">
    <location>
        <position position="47"/>
    </location>
    <ligand>
        <name>Mg(2+)</name>
        <dbReference type="ChEBI" id="CHEBI:18420"/>
    </ligand>
</feature>
<feature type="active site" evidence="9">
    <location>
        <position position="123"/>
    </location>
</feature>
<dbReference type="GO" id="GO:0019843">
    <property type="term" value="F:rRNA binding"/>
    <property type="evidence" value="ECO:0007669"/>
    <property type="project" value="UniProtKB-KW"/>
</dbReference>
<keyword evidence="7 9" id="KW-0378">Hydrolase</keyword>
<protein>
    <recommendedName>
        <fullName evidence="9">Ribonuclease 3</fullName>
        <ecNumber evidence="9">3.1.26.3</ecNumber>
    </recommendedName>
    <alternativeName>
        <fullName evidence="9">Ribonuclease III</fullName>
        <shortName evidence="9">RNase III</shortName>
    </alternativeName>
</protein>
<dbReference type="GO" id="GO:0008033">
    <property type="term" value="P:tRNA processing"/>
    <property type="evidence" value="ECO:0007669"/>
    <property type="project" value="UniProtKB-KW"/>
</dbReference>
<evidence type="ECO:0000256" key="9">
    <source>
        <dbReference type="HAMAP-Rule" id="MF_00104"/>
    </source>
</evidence>